<dbReference type="Proteomes" id="UP000436088">
    <property type="component" value="Unassembled WGS sequence"/>
</dbReference>
<dbReference type="Pfam" id="PF21365">
    <property type="entry name" value="Glyco_hydro_31_3rd"/>
    <property type="match status" value="1"/>
</dbReference>
<comment type="caution">
    <text evidence="5">The sequence shown here is derived from an EMBL/GenBank/DDBJ whole genome shotgun (WGS) entry which is preliminary data.</text>
</comment>
<accession>A0A6A2Z148</accession>
<dbReference type="SUPFAM" id="SSF51445">
    <property type="entry name" value="(Trans)glycosidases"/>
    <property type="match status" value="1"/>
</dbReference>
<feature type="domain" description="Glycoside hydrolase family 31 TIM barrel" evidence="3">
    <location>
        <begin position="300"/>
        <end position="378"/>
    </location>
</feature>
<dbReference type="Gene3D" id="2.60.40.1180">
    <property type="entry name" value="Golgi alpha-mannosidase II"/>
    <property type="match status" value="2"/>
</dbReference>
<dbReference type="PANTHER" id="PTHR22762">
    <property type="entry name" value="ALPHA-GLUCOSIDASE"/>
    <property type="match status" value="1"/>
</dbReference>
<dbReference type="GO" id="GO:0005975">
    <property type="term" value="P:carbohydrate metabolic process"/>
    <property type="evidence" value="ECO:0007669"/>
    <property type="project" value="InterPro"/>
</dbReference>
<organism evidence="5 6">
    <name type="scientific">Hibiscus syriacus</name>
    <name type="common">Rose of Sharon</name>
    <dbReference type="NCBI Taxonomy" id="106335"/>
    <lineage>
        <taxon>Eukaryota</taxon>
        <taxon>Viridiplantae</taxon>
        <taxon>Streptophyta</taxon>
        <taxon>Embryophyta</taxon>
        <taxon>Tracheophyta</taxon>
        <taxon>Spermatophyta</taxon>
        <taxon>Magnoliopsida</taxon>
        <taxon>eudicotyledons</taxon>
        <taxon>Gunneridae</taxon>
        <taxon>Pentapetalae</taxon>
        <taxon>rosids</taxon>
        <taxon>malvids</taxon>
        <taxon>Malvales</taxon>
        <taxon>Malvaceae</taxon>
        <taxon>Malvoideae</taxon>
        <taxon>Hibiscus</taxon>
    </lineage>
</organism>
<evidence type="ECO:0000313" key="6">
    <source>
        <dbReference type="Proteomes" id="UP000436088"/>
    </source>
</evidence>
<dbReference type="InterPro" id="IPR017853">
    <property type="entry name" value="GH"/>
</dbReference>
<evidence type="ECO:0000259" key="4">
    <source>
        <dbReference type="Pfam" id="PF21365"/>
    </source>
</evidence>
<dbReference type="InterPro" id="IPR013780">
    <property type="entry name" value="Glyco_hydro_b"/>
</dbReference>
<dbReference type="AlphaFoldDB" id="A0A6A2Z148"/>
<sequence>MGWCKKFIKIGNLAIQMQDKGLAGFSLMRAAGNVVLMIFEDSATLRNVKNEKSETLAEWFSKVVAWSESLVVECRRVWLVCEGIPFHAWNWVTFKNIAARWGNILAINESSQFPSSFDRTKIQILTKAQVRIDELLDLKVGANFFKILVHEIEPSFKPMDASVLLRFEMSDEYVAIEAASLEKVSIWKSAKGVENSSKKFGEDDLIKSGSVGVGFGLPLSPCSDSGFYSKEALDHSDLNTVEHLVDKSVNPSDGVSLRASEDVLMMGLFPSNGISDDAIQLQKDSSAVTPLPGKLRRNRVALSGQPLSGPDIGGFAGNATPKLFGRWMGFGAMFPFCRGHSETGTIDHEPWSFGEECEEVCRLALKRRYRLLPHIYTLFYMAHTRGTPVATPAFFADPEDPNLRTLESCFLLGPLLVHSSIMPYLGSDKLQPLLPKGIWLSFDFDDSHPDLPALYLQGGYIIPSGPPHQHVDESNRLDDLTLIVALDEHGKAKGILFEDDCDGYGFTEDEYLLTHYVAELKSSVVTVKLDTWGIDGEDLQIEMPSEIEVAKLISSSKEHHRLHLESIKHIPDLEDVSGHKGGKLSRIPIELENGRQWLHRRVEINGYEEYSGMEYRSAGCTEEYNVIQDLEHAGEEESVLLEGDVGGGLVLQRHIAIPKDKPKVLRVESSILARNVGAGSGGFSRLVCLRAHPTFSLLHPTETFVAFTSIDGTTQEVWPDTEEKFYQGNHLPNEHVKGSLEFLVLLRHNLYVLMEVFMLCIK</sequence>
<comment type="similarity">
    <text evidence="1 2">Belongs to the glycosyl hydrolase 31 family.</text>
</comment>
<dbReference type="Pfam" id="PF01055">
    <property type="entry name" value="Glyco_hydro_31_2nd"/>
    <property type="match status" value="1"/>
</dbReference>
<protein>
    <submittedName>
        <fullName evidence="5">KOW domain-containing family protein</fullName>
    </submittedName>
</protein>
<reference evidence="5" key="1">
    <citation type="submission" date="2019-09" db="EMBL/GenBank/DDBJ databases">
        <title>Draft genome information of white flower Hibiscus syriacus.</title>
        <authorList>
            <person name="Kim Y.-M."/>
        </authorList>
    </citation>
    <scope>NUCLEOTIDE SEQUENCE [LARGE SCALE GENOMIC DNA]</scope>
    <source>
        <strain evidence="5">YM2019G1</strain>
    </source>
</reference>
<dbReference type="Gene3D" id="3.20.20.80">
    <property type="entry name" value="Glycosidases"/>
    <property type="match status" value="1"/>
</dbReference>
<evidence type="ECO:0000256" key="1">
    <source>
        <dbReference type="ARBA" id="ARBA00007806"/>
    </source>
</evidence>
<dbReference type="GO" id="GO:0004553">
    <property type="term" value="F:hydrolase activity, hydrolyzing O-glycosyl compounds"/>
    <property type="evidence" value="ECO:0007669"/>
    <property type="project" value="InterPro"/>
</dbReference>
<dbReference type="PANTHER" id="PTHR22762:SF120">
    <property type="entry name" value="HETEROGLYCAN GLUCOSIDASE 1"/>
    <property type="match status" value="1"/>
</dbReference>
<keyword evidence="2" id="KW-0378">Hydrolase</keyword>
<evidence type="ECO:0000313" key="5">
    <source>
        <dbReference type="EMBL" id="KAE8685621.1"/>
    </source>
</evidence>
<evidence type="ECO:0000259" key="3">
    <source>
        <dbReference type="Pfam" id="PF01055"/>
    </source>
</evidence>
<proteinExistence type="inferred from homology"/>
<evidence type="ECO:0000256" key="2">
    <source>
        <dbReference type="RuleBase" id="RU361185"/>
    </source>
</evidence>
<dbReference type="EMBL" id="VEPZ02001229">
    <property type="protein sequence ID" value="KAE8685621.1"/>
    <property type="molecule type" value="Genomic_DNA"/>
</dbReference>
<feature type="domain" description="Glycosyl hydrolase family 31 C-terminal" evidence="4">
    <location>
        <begin position="386"/>
        <end position="462"/>
    </location>
</feature>
<dbReference type="InterPro" id="IPR000322">
    <property type="entry name" value="Glyco_hydro_31_TIM"/>
</dbReference>
<name>A0A6A2Z148_HIBSY</name>
<gene>
    <name evidence="5" type="ORF">F3Y22_tig00111095pilonHSYRG00282</name>
</gene>
<keyword evidence="6" id="KW-1185">Reference proteome</keyword>
<keyword evidence="2" id="KW-0326">Glycosidase</keyword>
<dbReference type="InterPro" id="IPR048395">
    <property type="entry name" value="Glyco_hydro_31_C"/>
</dbReference>